<name>A0A0E3Q208_9EURY</name>
<dbReference type="GO" id="GO:0005886">
    <property type="term" value="C:plasma membrane"/>
    <property type="evidence" value="ECO:0007669"/>
    <property type="project" value="UniProtKB-SubCell"/>
</dbReference>
<evidence type="ECO:0000313" key="4">
    <source>
        <dbReference type="Proteomes" id="UP000033096"/>
    </source>
</evidence>
<dbReference type="KEGG" id="mvc:MSVAZ_0281"/>
<gene>
    <name evidence="3" type="ORF">MSVAZ_0281</name>
</gene>
<accession>A0A0E3Q208</accession>
<dbReference type="Proteomes" id="UP000033096">
    <property type="component" value="Chromosome"/>
</dbReference>
<dbReference type="EMBL" id="CP009520">
    <property type="protein sequence ID" value="AKB42550.1"/>
    <property type="molecule type" value="Genomic_DNA"/>
</dbReference>
<dbReference type="Pfam" id="PF03459">
    <property type="entry name" value="TOBE"/>
    <property type="match status" value="1"/>
</dbReference>
<dbReference type="GeneID" id="32209896"/>
<dbReference type="PATRIC" id="fig|1434123.4.peg.285"/>
<evidence type="ECO:0000259" key="2">
    <source>
        <dbReference type="Pfam" id="PF03459"/>
    </source>
</evidence>
<dbReference type="RefSeq" id="WP_084626042.1">
    <property type="nucleotide sequence ID" value="NZ_CP009520.1"/>
</dbReference>
<protein>
    <submittedName>
        <fullName evidence="3">Tungstate ABC transporter, ATP-binding protein WtpC</fullName>
    </submittedName>
</protein>
<keyword evidence="3" id="KW-0067">ATP-binding</keyword>
<organism evidence="3 4">
    <name type="scientific">Methanosarcina vacuolata Z-761</name>
    <dbReference type="NCBI Taxonomy" id="1434123"/>
    <lineage>
        <taxon>Archaea</taxon>
        <taxon>Methanobacteriati</taxon>
        <taxon>Methanobacteriota</taxon>
        <taxon>Stenosarchaea group</taxon>
        <taxon>Methanomicrobia</taxon>
        <taxon>Methanosarcinales</taxon>
        <taxon>Methanosarcinaceae</taxon>
        <taxon>Methanosarcina</taxon>
    </lineage>
</organism>
<keyword evidence="4" id="KW-1185">Reference proteome</keyword>
<dbReference type="STRING" id="1434123.MSVAZ_0281"/>
<feature type="domain" description="Transport-associated OB type 1" evidence="2">
    <location>
        <begin position="4"/>
        <end position="47"/>
    </location>
</feature>
<dbReference type="SUPFAM" id="SSF50331">
    <property type="entry name" value="MOP-like"/>
    <property type="match status" value="1"/>
</dbReference>
<comment type="subcellular location">
    <subcellularLocation>
        <location evidence="1">Cell membrane</location>
        <topology evidence="1">Peripheral membrane protein</topology>
    </subcellularLocation>
</comment>
<keyword evidence="3" id="KW-0547">Nucleotide-binding</keyword>
<sequence>MLGALVRVKVDCSVLLNALITRQSAEEMGTLPGVPVYAHYRASSVHVLRCKR</sequence>
<evidence type="ECO:0000256" key="1">
    <source>
        <dbReference type="ARBA" id="ARBA00004202"/>
    </source>
</evidence>
<dbReference type="HOGENOM" id="CLU_3075417_0_0_2"/>
<evidence type="ECO:0000313" key="3">
    <source>
        <dbReference type="EMBL" id="AKB42550.1"/>
    </source>
</evidence>
<dbReference type="AlphaFoldDB" id="A0A0E3Q208"/>
<dbReference type="Gene3D" id="2.40.50.100">
    <property type="match status" value="1"/>
</dbReference>
<proteinExistence type="predicted"/>
<dbReference type="InterPro" id="IPR005116">
    <property type="entry name" value="Transp-assoc_OB_typ1"/>
</dbReference>
<dbReference type="InterPro" id="IPR008995">
    <property type="entry name" value="Mo/tungstate-bd_C_term_dom"/>
</dbReference>
<dbReference type="GO" id="GO:0005524">
    <property type="term" value="F:ATP binding"/>
    <property type="evidence" value="ECO:0007669"/>
    <property type="project" value="UniProtKB-KW"/>
</dbReference>
<reference evidence="3 4" key="1">
    <citation type="submission" date="2014-07" db="EMBL/GenBank/DDBJ databases">
        <title>Methanogenic archaea and the global carbon cycle.</title>
        <authorList>
            <person name="Henriksen J.R."/>
            <person name="Luke J."/>
            <person name="Reinhart S."/>
            <person name="Benedict M.N."/>
            <person name="Youngblut N.D."/>
            <person name="Metcalf M.E."/>
            <person name="Whitaker R.J."/>
            <person name="Metcalf W.W."/>
        </authorList>
    </citation>
    <scope>NUCLEOTIDE SEQUENCE [LARGE SCALE GENOMIC DNA]</scope>
    <source>
        <strain evidence="3 4">Z-761</strain>
    </source>
</reference>